<feature type="compositionally biased region" description="Polar residues" evidence="1">
    <location>
        <begin position="143"/>
        <end position="157"/>
    </location>
</feature>
<gene>
    <name evidence="2" type="ORF">HNY73_004610</name>
</gene>
<organism evidence="2 3">
    <name type="scientific">Argiope bruennichi</name>
    <name type="common">Wasp spider</name>
    <name type="synonym">Aranea bruennichi</name>
    <dbReference type="NCBI Taxonomy" id="94029"/>
    <lineage>
        <taxon>Eukaryota</taxon>
        <taxon>Metazoa</taxon>
        <taxon>Ecdysozoa</taxon>
        <taxon>Arthropoda</taxon>
        <taxon>Chelicerata</taxon>
        <taxon>Arachnida</taxon>
        <taxon>Araneae</taxon>
        <taxon>Araneomorphae</taxon>
        <taxon>Entelegynae</taxon>
        <taxon>Araneoidea</taxon>
        <taxon>Araneidae</taxon>
        <taxon>Argiope</taxon>
    </lineage>
</organism>
<evidence type="ECO:0000256" key="1">
    <source>
        <dbReference type="SAM" id="MobiDB-lite"/>
    </source>
</evidence>
<comment type="caution">
    <text evidence="2">The sequence shown here is derived from an EMBL/GenBank/DDBJ whole genome shotgun (WGS) entry which is preliminary data.</text>
</comment>
<protein>
    <submittedName>
        <fullName evidence="2">Uncharacterized protein</fullName>
    </submittedName>
</protein>
<sequence>MERYNEQIECLLREFGKKLTEAGLLTKKFRVDLAKKYGKAFVSIESSETIGNISEGTSEVFNSSLKLTNKIESDNAHTCIGDDQNVFSVRSPTSSLTSSSEIIKSDCANMDIFQTEFQNLPKKKNKFKKKFLDNNNTEEDQNRNLYNSPGSSNFDESTSQDKGEIELNTPTKLCNSYVNNEKNFCKVEDHSVFSNINEPLSKIYEQIFTDSQSVTEVIPYPDISPIDMALSIPALGNSHISDNSNMPEGCQLANTLSSKQDLHSLKTSQEIISIEKCKNLNTFQNELHTPSKRANKYKKKVSYNNIAEDDEIWNLCSSPDSSDSDKEIDLYDEKEKMNILSPLHDSYVEDTKNSQVFEETNELKNVPKGNQLKNNSLFKQDSFSIQPIQEVISTQKQKNLNICDPSDINQKICDLKSSKNSTDPIVINNKSQTNAANSDSESDFLEAEDMQRDSCSESGKNSPKTINASSATLLEVLPIKSVMENFDSLCTNISTDNQNINLSSLASSQTANEILSSNNISNMSSQNDIIDNLSNKQEKTQKKLLVSNFADDAEQDLFSEHLPKTSEIDTRSPHKGKSLGNDQNPCVNREENSFRTVDVSCGNILTNVSSSKNLKHEGKINVCSEQAFSINISSEKNCISDISMPLWGDLSDEKLNHRTTSEYVLKNDVLLKQSPKTELKMLAVNEDNTFDVLKQRSVLTNEISSLTDNFSVIPKFVKATSVSQDDKCLSDDSGYDEYSKFGKLSIMLLNPTLPLFASQSKNRKFFHDKIISNSSLKELKKNEQTNQISSIPKSVKDQELPIDKDQTFSVAKSILLSGNTNISHKNDNYFIESNDNLDKDIQPKLVEQHNSLHENIIKPAVSENQELTKNAVCLRPCFVSLSRCDVPRYFSSKRKQTQSKSEMLTIHKNSYESFIPESSNLIASSETDNLLLIDSNNKAAINDNNILKFDPYQYKIEGENSISSQECFGNKSKCKLQSDTLIKRPFIDCVTTSQSSLLSKDASPNSLTQDSPVVAILDHKLSCISAADLTESENSLTSSHNCESTLKVSASNSVKSSSDHKNILNKTFVNIQNPYVLLSENDIRNYFYSLKNKFSFQASDCNQINSDSLNSRVCGFEKLCSNEQIEKLEAHDNLSNSFITNCETMSDSACCQNESAGIKTSLKTATFSNNKLNIKSNHEISSEKTFGILNVKNIALPFPSLILTKSLDPFKQQSTNDTNNNAVFCTNDYNVFSESESCCKSSSSKFITDGAHSFNMIESSASRKQNISNWISASKIQTCYVLLSRNDIPNYFRNLRNKTPSQLVDYYNSRLSSSEPATSRPVISFEKEENDFLSCGNSITTHMKCLTNLDSNMQHETEKISNLSASEMLFEKESNSEFSCDGSLEETSNLSKTKITAPSFPLSHNSTEDSSLNITHDLSSLVENISLKEHENCESSNGLGNISIKDSVSSVSTTSAKEKEISSKTLSGCKNECFVSLSRSEIPNYFLSLRKKSVLQATEHNQTNFINLKTNACSSVIVNESEPIDNTVLNDNNTTFKDCERSIEYDSIHLKIKKVGINMFSIPSNKKHESNSRFLQEILSDKSYNLLREQTFVLPIEKEKLTSSFHNIQNLNENSLESQNLYPTESHVRHNNTSNRMKPVDKTCPVPISQNSSSAIICQEDFSTNHRGLLNSQHEESSSLRSQNDSANIVELNCTNQYALKPSVSQNSSLKGCNVLSLDSNNTTEKVEPVNKKLKVPTFQNSSDTEILFNDLSVNIQKHPVISEHQKYPVKRKNLESSDCNSEKTFMQKQFSDFTLNKPIEKMKRATILLSGPSMPTQWKKSSIINRPSLSKKQKGIPPETLIPANITLGLKKKCFSPFKRPYTSIRDSKRNIKPIDSKMTYAAPIRIRGRTSKSKVFFKNSCSRLINNNIDSNYDINKSSENNLMPHECDEKIETYIAVQPSKIRKQHRRPALDKTHVCEKIKENKKKTTVSFANAKSKTSMNFISFIKGKDLKDESIELGSSLKPSSDSNENNVVENVNELNIDNSIKCLNRKNEFFTFKKRSLNSNIESVTKKQKCSENSEETMANSHNSKSISTLNGKLFADDSSTNKKIEDDWNFEDESDPELIIDEDYNKTSGTYDNSINEFFQKTPEKLSNVKSSCPDLHKESYNSLKNSCNVNFKNRILPNINETNLNNLQLASKNQSDSAEILSNKFKSPSLDEISFESKISNFSTTYSVTDCSAQNNVSVTTAATSNISTTFNSLCKSSVTLECSKQLTKNNDKKRFMNKNKQKFLHKKAGCKDSKNEDLISSSVHICEILDASVWYLASWCRVFTELCKQNGDKLKPLSVGAMCETETRECMTYG</sequence>
<feature type="region of interest" description="Disordered" evidence="1">
    <location>
        <begin position="133"/>
        <end position="165"/>
    </location>
</feature>
<feature type="compositionally biased region" description="Basic and acidic residues" evidence="1">
    <location>
        <begin position="560"/>
        <end position="572"/>
    </location>
</feature>
<name>A0A8T0FWB8_ARGBR</name>
<keyword evidence="3" id="KW-1185">Reference proteome</keyword>
<accession>A0A8T0FWB8</accession>
<proteinExistence type="predicted"/>
<evidence type="ECO:0000313" key="3">
    <source>
        <dbReference type="Proteomes" id="UP000807504"/>
    </source>
</evidence>
<evidence type="ECO:0000313" key="2">
    <source>
        <dbReference type="EMBL" id="KAF8793083.1"/>
    </source>
</evidence>
<reference evidence="2" key="2">
    <citation type="submission" date="2020-06" db="EMBL/GenBank/DDBJ databases">
        <authorList>
            <person name="Sheffer M."/>
        </authorList>
    </citation>
    <scope>NUCLEOTIDE SEQUENCE</scope>
</reference>
<dbReference type="EMBL" id="JABXBU010000003">
    <property type="protein sequence ID" value="KAF8793083.1"/>
    <property type="molecule type" value="Genomic_DNA"/>
</dbReference>
<feature type="region of interest" description="Disordered" evidence="1">
    <location>
        <begin position="560"/>
        <end position="587"/>
    </location>
</feature>
<feature type="region of interest" description="Disordered" evidence="1">
    <location>
        <begin position="431"/>
        <end position="464"/>
    </location>
</feature>
<reference evidence="2" key="1">
    <citation type="journal article" date="2020" name="bioRxiv">
        <title>Chromosome-level reference genome of the European wasp spider Argiope bruennichi: a resource for studies on range expansion and evolutionary adaptation.</title>
        <authorList>
            <person name="Sheffer M.M."/>
            <person name="Hoppe A."/>
            <person name="Krehenwinkel H."/>
            <person name="Uhl G."/>
            <person name="Kuss A.W."/>
            <person name="Jensen L."/>
            <person name="Jensen C."/>
            <person name="Gillespie R.G."/>
            <person name="Hoff K.J."/>
            <person name="Prost S."/>
        </authorList>
    </citation>
    <scope>NUCLEOTIDE SEQUENCE</scope>
</reference>
<dbReference type="Proteomes" id="UP000807504">
    <property type="component" value="Unassembled WGS sequence"/>
</dbReference>